<dbReference type="PANTHER" id="PTHR43353:SF6">
    <property type="entry name" value="CYTOPLASMIC ALDEHYDE DEHYDROGENASE (EUROFUNG)"/>
    <property type="match status" value="1"/>
</dbReference>
<evidence type="ECO:0000313" key="3">
    <source>
        <dbReference type="EMBL" id="KAF4466944.1"/>
    </source>
</evidence>
<dbReference type="Pfam" id="PF00171">
    <property type="entry name" value="Aldedh"/>
    <property type="match status" value="1"/>
</dbReference>
<dbReference type="InterPro" id="IPR016161">
    <property type="entry name" value="Ald_DH/histidinol_DH"/>
</dbReference>
<feature type="domain" description="Aldehyde dehydrogenase" evidence="2">
    <location>
        <begin position="29"/>
        <end position="442"/>
    </location>
</feature>
<evidence type="ECO:0000259" key="2">
    <source>
        <dbReference type="Pfam" id="PF00171"/>
    </source>
</evidence>
<dbReference type="AlphaFoldDB" id="A0A8H4LG75"/>
<protein>
    <submittedName>
        <fullName evidence="3">Aldehyde dehydrogenase</fullName>
    </submittedName>
</protein>
<dbReference type="InterPro" id="IPR016162">
    <property type="entry name" value="Ald_DH_N"/>
</dbReference>
<dbReference type="SUPFAM" id="SSF53720">
    <property type="entry name" value="ALDH-like"/>
    <property type="match status" value="1"/>
</dbReference>
<keyword evidence="1" id="KW-0560">Oxidoreductase</keyword>
<dbReference type="EMBL" id="JAADYS010000805">
    <property type="protein sequence ID" value="KAF4466944.1"/>
    <property type="molecule type" value="Genomic_DNA"/>
</dbReference>
<dbReference type="GO" id="GO:0009450">
    <property type="term" value="P:gamma-aminobutyric acid catabolic process"/>
    <property type="evidence" value="ECO:0007669"/>
    <property type="project" value="TreeGrafter"/>
</dbReference>
<gene>
    <name evidence="3" type="ORF">FALBO_6182</name>
</gene>
<dbReference type="InterPro" id="IPR015590">
    <property type="entry name" value="Aldehyde_DH_dom"/>
</dbReference>
<dbReference type="InterPro" id="IPR016163">
    <property type="entry name" value="Ald_DH_C"/>
</dbReference>
<keyword evidence="4" id="KW-1185">Reference proteome</keyword>
<evidence type="ECO:0000313" key="4">
    <source>
        <dbReference type="Proteomes" id="UP000554235"/>
    </source>
</evidence>
<dbReference type="InterPro" id="IPR050740">
    <property type="entry name" value="Aldehyde_DH_Superfamily"/>
</dbReference>
<dbReference type="PANTHER" id="PTHR43353">
    <property type="entry name" value="SUCCINATE-SEMIALDEHYDE DEHYDROGENASE, MITOCHONDRIAL"/>
    <property type="match status" value="1"/>
</dbReference>
<dbReference type="Gene3D" id="3.40.309.10">
    <property type="entry name" value="Aldehyde Dehydrogenase, Chain A, domain 2"/>
    <property type="match status" value="1"/>
</dbReference>
<dbReference type="OrthoDB" id="310895at2759"/>
<dbReference type="Proteomes" id="UP000554235">
    <property type="component" value="Unassembled WGS sequence"/>
</dbReference>
<dbReference type="Gene3D" id="3.40.605.10">
    <property type="entry name" value="Aldehyde Dehydrogenase, Chain A, domain 1"/>
    <property type="match status" value="1"/>
</dbReference>
<proteinExistence type="predicted"/>
<comment type="caution">
    <text evidence="3">The sequence shown here is derived from an EMBL/GenBank/DDBJ whole genome shotgun (WGS) entry which is preliminary data.</text>
</comment>
<organism evidence="3 4">
    <name type="scientific">Fusarium albosuccineum</name>
    <dbReference type="NCBI Taxonomy" id="1237068"/>
    <lineage>
        <taxon>Eukaryota</taxon>
        <taxon>Fungi</taxon>
        <taxon>Dikarya</taxon>
        <taxon>Ascomycota</taxon>
        <taxon>Pezizomycotina</taxon>
        <taxon>Sordariomycetes</taxon>
        <taxon>Hypocreomycetidae</taxon>
        <taxon>Hypocreales</taxon>
        <taxon>Nectriaceae</taxon>
        <taxon>Fusarium</taxon>
        <taxon>Fusarium decemcellulare species complex</taxon>
    </lineage>
</organism>
<evidence type="ECO:0000256" key="1">
    <source>
        <dbReference type="ARBA" id="ARBA00023002"/>
    </source>
</evidence>
<dbReference type="GO" id="GO:0004777">
    <property type="term" value="F:succinate-semialdehyde dehydrogenase (NAD+) activity"/>
    <property type="evidence" value="ECO:0007669"/>
    <property type="project" value="TreeGrafter"/>
</dbReference>
<sequence length="446" mass="48054">MPSVLRENEQGNAFVPCIIDGSPVQEPTDYFPVISAQKQEIVHYGQSANVTIATKAVNSSWEAFLAYKETPIHERRRLLLKAAELFDERIEDGMNRQMIETSCDKTWSAMTSKVISTVCRELAGAFESALIGEVRPSYYGHHNLVVKEPIGPILTIIPWNGPLILCVRAIATALAAGCTVLLKASELCPWTHQFAVETFLDAGFPPGSVNMVMADRPDAAQVTETIIAHPRLRKVEFVGSPVIARSIGALAAKYLKPTLMELGDQSPAVVLDDADLANAAKLCVQGAMLNHGQVCVSTERIIVQSSIKDEFTRLLTAEIEKYPTAGFAVSNASAEKAKAVVDDAISRGAKLLAGSNSMTAPASLSPSILTDVDPQSIISKQEGWAPTAFVVCVDDDDSAVAEANSREGGLSASVFTRNWERGLELARKLEFGMVQINNLTIAAEGK</sequence>
<name>A0A8H4LG75_9HYPO</name>
<reference evidence="3 4" key="1">
    <citation type="submission" date="2020-01" db="EMBL/GenBank/DDBJ databases">
        <title>Identification and distribution of gene clusters putatively required for synthesis of sphingolipid metabolism inhibitors in phylogenetically diverse species of the filamentous fungus Fusarium.</title>
        <authorList>
            <person name="Kim H.-S."/>
            <person name="Busman M."/>
            <person name="Brown D.W."/>
            <person name="Divon H."/>
            <person name="Uhlig S."/>
            <person name="Proctor R.H."/>
        </authorList>
    </citation>
    <scope>NUCLEOTIDE SEQUENCE [LARGE SCALE GENOMIC DNA]</scope>
    <source>
        <strain evidence="3 4">NRRL 20459</strain>
    </source>
</reference>
<accession>A0A8H4LG75</accession>